<accession>A0A9N8W4D1</accession>
<evidence type="ECO:0000256" key="1">
    <source>
        <dbReference type="SAM" id="MobiDB-lite"/>
    </source>
</evidence>
<feature type="compositionally biased region" description="Low complexity" evidence="1">
    <location>
        <begin position="13"/>
        <end position="25"/>
    </location>
</feature>
<protein>
    <submittedName>
        <fullName evidence="2">14788_t:CDS:1</fullName>
    </submittedName>
</protein>
<feature type="compositionally biased region" description="Polar residues" evidence="1">
    <location>
        <begin position="1"/>
        <end position="12"/>
    </location>
</feature>
<dbReference type="Proteomes" id="UP000789570">
    <property type="component" value="Unassembled WGS sequence"/>
</dbReference>
<dbReference type="EMBL" id="CAJVPQ010000349">
    <property type="protein sequence ID" value="CAG8473811.1"/>
    <property type="molecule type" value="Genomic_DNA"/>
</dbReference>
<proteinExistence type="predicted"/>
<organism evidence="2 3">
    <name type="scientific">Funneliformis caledonium</name>
    <dbReference type="NCBI Taxonomy" id="1117310"/>
    <lineage>
        <taxon>Eukaryota</taxon>
        <taxon>Fungi</taxon>
        <taxon>Fungi incertae sedis</taxon>
        <taxon>Mucoromycota</taxon>
        <taxon>Glomeromycotina</taxon>
        <taxon>Glomeromycetes</taxon>
        <taxon>Glomerales</taxon>
        <taxon>Glomeraceae</taxon>
        <taxon>Funneliformis</taxon>
    </lineage>
</organism>
<comment type="caution">
    <text evidence="2">The sequence shown here is derived from an EMBL/GenBank/DDBJ whole genome shotgun (WGS) entry which is preliminary data.</text>
</comment>
<evidence type="ECO:0000313" key="2">
    <source>
        <dbReference type="EMBL" id="CAG8473811.1"/>
    </source>
</evidence>
<dbReference type="AlphaFoldDB" id="A0A9N8W4D1"/>
<feature type="non-terminal residue" evidence="2">
    <location>
        <position position="1"/>
    </location>
</feature>
<reference evidence="2" key="1">
    <citation type="submission" date="2021-06" db="EMBL/GenBank/DDBJ databases">
        <authorList>
            <person name="Kallberg Y."/>
            <person name="Tangrot J."/>
            <person name="Rosling A."/>
        </authorList>
    </citation>
    <scope>NUCLEOTIDE SEQUENCE</scope>
    <source>
        <strain evidence="2">UK204</strain>
    </source>
</reference>
<keyword evidence="3" id="KW-1185">Reference proteome</keyword>
<feature type="region of interest" description="Disordered" evidence="1">
    <location>
        <begin position="1"/>
        <end position="45"/>
    </location>
</feature>
<gene>
    <name evidence="2" type="ORF">FCALED_LOCUS2358</name>
</gene>
<name>A0A9N8W4D1_9GLOM</name>
<sequence>HVNNSSGKLTQDSNNSSIESPLSSPTKDIKVELEKETKSPGNKNFKSINYTIRKLTINMEFRSRKIN</sequence>
<evidence type="ECO:0000313" key="3">
    <source>
        <dbReference type="Proteomes" id="UP000789570"/>
    </source>
</evidence>
<feature type="compositionally biased region" description="Basic and acidic residues" evidence="1">
    <location>
        <begin position="27"/>
        <end position="38"/>
    </location>
</feature>